<organism evidence="3 4">
    <name type="scientific">Elasticomyces elasticus</name>
    <dbReference type="NCBI Taxonomy" id="574655"/>
    <lineage>
        <taxon>Eukaryota</taxon>
        <taxon>Fungi</taxon>
        <taxon>Dikarya</taxon>
        <taxon>Ascomycota</taxon>
        <taxon>Pezizomycotina</taxon>
        <taxon>Dothideomycetes</taxon>
        <taxon>Dothideomycetidae</taxon>
        <taxon>Mycosphaerellales</taxon>
        <taxon>Teratosphaeriaceae</taxon>
        <taxon>Elasticomyces</taxon>
    </lineage>
</organism>
<keyword evidence="2" id="KW-1133">Transmembrane helix</keyword>
<evidence type="ECO:0000256" key="2">
    <source>
        <dbReference type="SAM" id="Phobius"/>
    </source>
</evidence>
<dbReference type="InterPro" id="IPR037997">
    <property type="entry name" value="Dgk1-like"/>
</dbReference>
<protein>
    <submittedName>
        <fullName evidence="3">Diacylglycerol kinase</fullName>
        <ecNumber evidence="3">2.7.1.174</ecNumber>
    </submittedName>
</protein>
<dbReference type="Proteomes" id="UP001310594">
    <property type="component" value="Unassembled WGS sequence"/>
</dbReference>
<keyword evidence="3" id="KW-0808">Transferase</keyword>
<dbReference type="GO" id="GO:0141035">
    <property type="term" value="F:CTP-dependent diacylglycerol kinase activity"/>
    <property type="evidence" value="ECO:0007669"/>
    <property type="project" value="UniProtKB-EC"/>
</dbReference>
<sequence>MTSRPQIPSTPRVISPTPPPSERSNGGKDSYFPSQQTPRSKTAQRQSSVEPIEEHAPNEHDEADHPDFARARRKARSSPQTDGHPTRRMGTNGSITSATKPTPSSSTSTTTQRPTRSRREADGNKQTNGDSTSDLLKPETAYGQGFGAAYWRSLSRSPSPLGLIPIHSSWRAIIHRHEIPRKALHVSIGFLALYLYRSGYNPGDIHPLLLTLLIPITAVDILRFKWPRFNGIYISVLGPFMREAEAHDQFNGVISYLAGLWFTMFFCHKDVGIMSVLLLSWCDTAASTFGRAWGKFTPRIRRGKSLAGSAAAFVVGVGAAVWFWGVVALAGRGDGLVGEGRGLNEGFAFQGRLGFGEWGVLEGLQAVGVLAGVTGLAASVSEAVDVFGLDDNLTIPVLTGLELGAFLWAFG</sequence>
<evidence type="ECO:0000256" key="1">
    <source>
        <dbReference type="SAM" id="MobiDB-lite"/>
    </source>
</evidence>
<dbReference type="EMBL" id="JAVRQU010000018">
    <property type="protein sequence ID" value="KAK5693156.1"/>
    <property type="molecule type" value="Genomic_DNA"/>
</dbReference>
<feature type="compositionally biased region" description="Polar residues" evidence="1">
    <location>
        <begin position="32"/>
        <end position="49"/>
    </location>
</feature>
<dbReference type="GO" id="GO:0005789">
    <property type="term" value="C:endoplasmic reticulum membrane"/>
    <property type="evidence" value="ECO:0007669"/>
    <property type="project" value="TreeGrafter"/>
</dbReference>
<feature type="compositionally biased region" description="Low complexity" evidence="1">
    <location>
        <begin position="94"/>
        <end position="114"/>
    </location>
</feature>
<feature type="compositionally biased region" description="Polar residues" evidence="1">
    <location>
        <begin position="124"/>
        <end position="134"/>
    </location>
</feature>
<dbReference type="GO" id="GO:0004143">
    <property type="term" value="F:ATP-dependent diacylglycerol kinase activity"/>
    <property type="evidence" value="ECO:0007669"/>
    <property type="project" value="InterPro"/>
</dbReference>
<dbReference type="PANTHER" id="PTHR31303:SF1">
    <property type="entry name" value="CTP-DEPENDENT DIACYLGLYCEROL KINASE 1"/>
    <property type="match status" value="1"/>
</dbReference>
<dbReference type="AlphaFoldDB" id="A0AAN7VYL5"/>
<comment type="caution">
    <text evidence="3">The sequence shown here is derived from an EMBL/GenBank/DDBJ whole genome shotgun (WGS) entry which is preliminary data.</text>
</comment>
<gene>
    <name evidence="3" type="primary">DGK1</name>
    <name evidence="3" type="ORF">LTR97_010632</name>
</gene>
<feature type="compositionally biased region" description="Basic and acidic residues" evidence="1">
    <location>
        <begin position="52"/>
        <end position="70"/>
    </location>
</feature>
<evidence type="ECO:0000313" key="3">
    <source>
        <dbReference type="EMBL" id="KAK5693156.1"/>
    </source>
</evidence>
<keyword evidence="2" id="KW-0472">Membrane</keyword>
<feature type="region of interest" description="Disordered" evidence="1">
    <location>
        <begin position="1"/>
        <end position="138"/>
    </location>
</feature>
<name>A0AAN7VYL5_9PEZI</name>
<dbReference type="EC" id="2.7.1.174" evidence="3"/>
<keyword evidence="2" id="KW-0812">Transmembrane</keyword>
<dbReference type="PANTHER" id="PTHR31303">
    <property type="entry name" value="CTP-DEPENDENT DIACYLGLYCEROL KINASE 1"/>
    <property type="match status" value="1"/>
</dbReference>
<proteinExistence type="predicted"/>
<feature type="transmembrane region" description="Helical" evidence="2">
    <location>
        <begin position="272"/>
        <end position="294"/>
    </location>
</feature>
<evidence type="ECO:0000313" key="4">
    <source>
        <dbReference type="Proteomes" id="UP001310594"/>
    </source>
</evidence>
<keyword evidence="3" id="KW-0418">Kinase</keyword>
<feature type="compositionally biased region" description="Polar residues" evidence="1">
    <location>
        <begin position="77"/>
        <end position="93"/>
    </location>
</feature>
<feature type="transmembrane region" description="Helical" evidence="2">
    <location>
        <begin position="306"/>
        <end position="327"/>
    </location>
</feature>
<dbReference type="GO" id="GO:0006654">
    <property type="term" value="P:phosphatidic acid biosynthetic process"/>
    <property type="evidence" value="ECO:0007669"/>
    <property type="project" value="TreeGrafter"/>
</dbReference>
<accession>A0AAN7VYL5</accession>
<reference evidence="3" key="1">
    <citation type="submission" date="2023-08" db="EMBL/GenBank/DDBJ databases">
        <title>Black Yeasts Isolated from many extreme environments.</title>
        <authorList>
            <person name="Coleine C."/>
            <person name="Stajich J.E."/>
            <person name="Selbmann L."/>
        </authorList>
    </citation>
    <scope>NUCLEOTIDE SEQUENCE</scope>
    <source>
        <strain evidence="3">CCFEE 5810</strain>
    </source>
</reference>